<dbReference type="Gramene" id="TuG1812S0000997200.01.T01">
    <property type="protein sequence ID" value="TuG1812S0000997200.01.T01"/>
    <property type="gene ID" value="TuG1812S0000997200.01"/>
</dbReference>
<organism evidence="2 3">
    <name type="scientific">Triticum urartu</name>
    <name type="common">Red wild einkorn</name>
    <name type="synonym">Crithodium urartu</name>
    <dbReference type="NCBI Taxonomy" id="4572"/>
    <lineage>
        <taxon>Eukaryota</taxon>
        <taxon>Viridiplantae</taxon>
        <taxon>Streptophyta</taxon>
        <taxon>Embryophyta</taxon>
        <taxon>Tracheophyta</taxon>
        <taxon>Spermatophyta</taxon>
        <taxon>Magnoliopsida</taxon>
        <taxon>Liliopsida</taxon>
        <taxon>Poales</taxon>
        <taxon>Poaceae</taxon>
        <taxon>BOP clade</taxon>
        <taxon>Pooideae</taxon>
        <taxon>Triticodae</taxon>
        <taxon>Triticeae</taxon>
        <taxon>Triticinae</taxon>
        <taxon>Triticum</taxon>
    </lineage>
</organism>
<name>A0A8R7RD79_TRIUA</name>
<sequence length="147" mass="16233">MQKARRRQVPAFGEWNYCHGNDEPPAERYAPEPEDRSDVWFKYSPPPHKPAPKKTRSDVARARGGGWGRGKAAACRAPRPEPPPRPGWCGRSTRTCTRCLRRSSPPAGTGQDGRGACGWSAWASTRASPEHLWMGCFAACSSLTIKE</sequence>
<proteinExistence type="predicted"/>
<dbReference type="Proteomes" id="UP000015106">
    <property type="component" value="Unassembled WGS sequence"/>
</dbReference>
<reference evidence="2" key="2">
    <citation type="submission" date="2022-06" db="UniProtKB">
        <authorList>
            <consortium name="EnsemblPlants"/>
        </authorList>
    </citation>
    <scope>IDENTIFICATION</scope>
</reference>
<protein>
    <submittedName>
        <fullName evidence="2">Uncharacterized protein</fullName>
    </submittedName>
</protein>
<accession>A0A8R7RD79</accession>
<dbReference type="EnsemblPlants" id="TuG1812S0000997200.01.T01">
    <property type="protein sequence ID" value="TuG1812S0000997200.01.T01"/>
    <property type="gene ID" value="TuG1812S0000997200.01"/>
</dbReference>
<keyword evidence="3" id="KW-1185">Reference proteome</keyword>
<feature type="region of interest" description="Disordered" evidence="1">
    <location>
        <begin position="1"/>
        <end position="87"/>
    </location>
</feature>
<evidence type="ECO:0000313" key="2">
    <source>
        <dbReference type="EnsemblPlants" id="TuG1812S0000997200.01.T01"/>
    </source>
</evidence>
<feature type="compositionally biased region" description="Basic and acidic residues" evidence="1">
    <location>
        <begin position="20"/>
        <end position="39"/>
    </location>
</feature>
<dbReference type="AlphaFoldDB" id="A0A8R7RD79"/>
<reference evidence="3" key="1">
    <citation type="journal article" date="2013" name="Nature">
        <title>Draft genome of the wheat A-genome progenitor Triticum urartu.</title>
        <authorList>
            <person name="Ling H.Q."/>
            <person name="Zhao S."/>
            <person name="Liu D."/>
            <person name="Wang J."/>
            <person name="Sun H."/>
            <person name="Zhang C."/>
            <person name="Fan H."/>
            <person name="Li D."/>
            <person name="Dong L."/>
            <person name="Tao Y."/>
            <person name="Gao C."/>
            <person name="Wu H."/>
            <person name="Li Y."/>
            <person name="Cui Y."/>
            <person name="Guo X."/>
            <person name="Zheng S."/>
            <person name="Wang B."/>
            <person name="Yu K."/>
            <person name="Liang Q."/>
            <person name="Yang W."/>
            <person name="Lou X."/>
            <person name="Chen J."/>
            <person name="Feng M."/>
            <person name="Jian J."/>
            <person name="Zhang X."/>
            <person name="Luo G."/>
            <person name="Jiang Y."/>
            <person name="Liu J."/>
            <person name="Wang Z."/>
            <person name="Sha Y."/>
            <person name="Zhang B."/>
            <person name="Wu H."/>
            <person name="Tang D."/>
            <person name="Shen Q."/>
            <person name="Xue P."/>
            <person name="Zou S."/>
            <person name="Wang X."/>
            <person name="Liu X."/>
            <person name="Wang F."/>
            <person name="Yang Y."/>
            <person name="An X."/>
            <person name="Dong Z."/>
            <person name="Zhang K."/>
            <person name="Zhang X."/>
            <person name="Luo M.C."/>
            <person name="Dvorak J."/>
            <person name="Tong Y."/>
            <person name="Wang J."/>
            <person name="Yang H."/>
            <person name="Li Z."/>
            <person name="Wang D."/>
            <person name="Zhang A."/>
            <person name="Wang J."/>
        </authorList>
    </citation>
    <scope>NUCLEOTIDE SEQUENCE</scope>
    <source>
        <strain evidence="3">cv. G1812</strain>
    </source>
</reference>
<evidence type="ECO:0000313" key="3">
    <source>
        <dbReference type="Proteomes" id="UP000015106"/>
    </source>
</evidence>
<evidence type="ECO:0000256" key="1">
    <source>
        <dbReference type="SAM" id="MobiDB-lite"/>
    </source>
</evidence>